<dbReference type="InterPro" id="IPR038606">
    <property type="entry name" value="To_sf"/>
</dbReference>
<feature type="signal peptide" evidence="1">
    <location>
        <begin position="1"/>
        <end position="16"/>
    </location>
</feature>
<reference evidence="2" key="1">
    <citation type="submission" date="2022-02" db="EMBL/GenBank/DDBJ databases">
        <authorList>
            <person name="King R."/>
        </authorList>
    </citation>
    <scope>NUCLEOTIDE SEQUENCE</scope>
</reference>
<dbReference type="Pfam" id="PF06585">
    <property type="entry name" value="JHBP"/>
    <property type="match status" value="1"/>
</dbReference>
<dbReference type="Gene3D" id="3.15.10.30">
    <property type="entry name" value="Haemolymph juvenile hormone binding protein"/>
    <property type="match status" value="1"/>
</dbReference>
<name>A0A9P0IBU2_SPOLI</name>
<sequence>MKRFLIVLTIAYSVQAWQEVIGPIHVTTATGKVPPKNQPLTADDKHATRKAGTLVTFLKTLPLLNPFVFDNLGPYPVSLPEVKFQGNLQLSNVVVNGIKNLVLDGLEVRMNPSRIEFNASFAQISTEVNFAVNGELNGKPLKVNGHVSANLKNVNALVALGPTMAEYRKNAVYELTNADVIINIAQVEIVMQMDKHSEEFRGIVLEFLNNTNKYSLVVDDILRAVLKAISHELKQLTVTEIQKYLLSSAKPSSLL</sequence>
<proteinExistence type="predicted"/>
<evidence type="ECO:0000313" key="3">
    <source>
        <dbReference type="Proteomes" id="UP001153321"/>
    </source>
</evidence>
<dbReference type="PANTHER" id="PTHR11008">
    <property type="entry name" value="PROTEIN TAKEOUT-LIKE PROTEIN"/>
    <property type="match status" value="1"/>
</dbReference>
<gene>
    <name evidence="2" type="ORF">SPLIT_LOCUS8719</name>
</gene>
<dbReference type="PANTHER" id="PTHR11008:SF9">
    <property type="entry name" value="PROTEIN TAKEOUT-LIKE PROTEIN"/>
    <property type="match status" value="1"/>
</dbReference>
<protein>
    <submittedName>
        <fullName evidence="2">Uncharacterized protein</fullName>
    </submittedName>
</protein>
<keyword evidence="3" id="KW-1185">Reference proteome</keyword>
<evidence type="ECO:0000256" key="1">
    <source>
        <dbReference type="SAM" id="SignalP"/>
    </source>
</evidence>
<dbReference type="EMBL" id="LR824534">
    <property type="protein sequence ID" value="CAH1643364.1"/>
    <property type="molecule type" value="Genomic_DNA"/>
</dbReference>
<keyword evidence="1" id="KW-0732">Signal</keyword>
<evidence type="ECO:0000313" key="2">
    <source>
        <dbReference type="EMBL" id="CAH1643364.1"/>
    </source>
</evidence>
<dbReference type="Proteomes" id="UP001153321">
    <property type="component" value="Chromosome 3"/>
</dbReference>
<organism evidence="2 3">
    <name type="scientific">Spodoptera littoralis</name>
    <name type="common">Egyptian cotton leafworm</name>
    <dbReference type="NCBI Taxonomy" id="7109"/>
    <lineage>
        <taxon>Eukaryota</taxon>
        <taxon>Metazoa</taxon>
        <taxon>Ecdysozoa</taxon>
        <taxon>Arthropoda</taxon>
        <taxon>Hexapoda</taxon>
        <taxon>Insecta</taxon>
        <taxon>Pterygota</taxon>
        <taxon>Neoptera</taxon>
        <taxon>Endopterygota</taxon>
        <taxon>Lepidoptera</taxon>
        <taxon>Glossata</taxon>
        <taxon>Ditrysia</taxon>
        <taxon>Noctuoidea</taxon>
        <taxon>Noctuidae</taxon>
        <taxon>Amphipyrinae</taxon>
        <taxon>Spodoptera</taxon>
    </lineage>
</organism>
<dbReference type="AlphaFoldDB" id="A0A9P0IBU2"/>
<dbReference type="InterPro" id="IPR010562">
    <property type="entry name" value="Haemolymph_juvenile_hormone-bd"/>
</dbReference>
<feature type="chain" id="PRO_5040492108" evidence="1">
    <location>
        <begin position="17"/>
        <end position="255"/>
    </location>
</feature>
<accession>A0A9P0IBU2</accession>